<organism evidence="3 4">
    <name type="scientific">Candidatus Woesebacteria bacterium GW2011_GWA1_39_12</name>
    <dbReference type="NCBI Taxonomy" id="1618549"/>
    <lineage>
        <taxon>Bacteria</taxon>
        <taxon>Candidatus Woeseibacteriota</taxon>
    </lineage>
</organism>
<dbReference type="InterPro" id="IPR029044">
    <property type="entry name" value="Nucleotide-diphossugar_trans"/>
</dbReference>
<dbReference type="Pfam" id="PF00535">
    <property type="entry name" value="Glycos_transf_2"/>
    <property type="match status" value="1"/>
</dbReference>
<dbReference type="SUPFAM" id="SSF53448">
    <property type="entry name" value="Nucleotide-diphospho-sugar transferases"/>
    <property type="match status" value="1"/>
</dbReference>
<dbReference type="InterPro" id="IPR001173">
    <property type="entry name" value="Glyco_trans_2-like"/>
</dbReference>
<name>A0A0G0LZ96_9BACT</name>
<dbReference type="PANTHER" id="PTHR48090">
    <property type="entry name" value="UNDECAPRENYL-PHOSPHATE 4-DEOXY-4-FORMAMIDO-L-ARABINOSE TRANSFERASE-RELATED"/>
    <property type="match status" value="1"/>
</dbReference>
<dbReference type="PANTHER" id="PTHR48090:SF7">
    <property type="entry name" value="RFBJ PROTEIN"/>
    <property type="match status" value="1"/>
</dbReference>
<reference evidence="3 4" key="1">
    <citation type="journal article" date="2015" name="Nature">
        <title>rRNA introns, odd ribosomes, and small enigmatic genomes across a large radiation of phyla.</title>
        <authorList>
            <person name="Brown C.T."/>
            <person name="Hug L.A."/>
            <person name="Thomas B.C."/>
            <person name="Sharon I."/>
            <person name="Castelle C.J."/>
            <person name="Singh A."/>
            <person name="Wilkins M.J."/>
            <person name="Williams K.H."/>
            <person name="Banfield J.F."/>
        </authorList>
    </citation>
    <scope>NUCLEOTIDE SEQUENCE [LARGE SCALE GENOMIC DNA]</scope>
</reference>
<proteinExistence type="predicted"/>
<keyword evidence="1" id="KW-0812">Transmembrane</keyword>
<dbReference type="Gene3D" id="3.90.550.10">
    <property type="entry name" value="Spore Coat Polysaccharide Biosynthesis Protein SpsA, Chain A"/>
    <property type="match status" value="1"/>
</dbReference>
<feature type="domain" description="Glycosyltransferase 2-like" evidence="2">
    <location>
        <begin position="23"/>
        <end position="185"/>
    </location>
</feature>
<keyword evidence="1" id="KW-1133">Transmembrane helix</keyword>
<comment type="caution">
    <text evidence="3">The sequence shown here is derived from an EMBL/GenBank/DDBJ whole genome shotgun (WGS) entry which is preliminary data.</text>
</comment>
<dbReference type="InterPro" id="IPR050256">
    <property type="entry name" value="Glycosyltransferase_2"/>
</dbReference>
<dbReference type="PATRIC" id="fig|1618549.4.peg.1418"/>
<dbReference type="AlphaFoldDB" id="A0A0G0LZ96"/>
<dbReference type="EMBL" id="LBWA01000032">
    <property type="protein sequence ID" value="KKQ96402.1"/>
    <property type="molecule type" value="Genomic_DNA"/>
</dbReference>
<accession>A0A0G0LZ96</accession>
<evidence type="ECO:0000313" key="4">
    <source>
        <dbReference type="Proteomes" id="UP000034325"/>
    </source>
</evidence>
<evidence type="ECO:0000259" key="2">
    <source>
        <dbReference type="Pfam" id="PF00535"/>
    </source>
</evidence>
<keyword evidence="3" id="KW-0808">Transferase</keyword>
<evidence type="ECO:0000256" key="1">
    <source>
        <dbReference type="SAM" id="Phobius"/>
    </source>
</evidence>
<keyword evidence="1" id="KW-0472">Membrane</keyword>
<protein>
    <submittedName>
        <fullName evidence="3">B-glycosyltransferase, glycosyltransferase family 2 protein</fullName>
    </submittedName>
</protein>
<evidence type="ECO:0000313" key="3">
    <source>
        <dbReference type="EMBL" id="KKQ96402.1"/>
    </source>
</evidence>
<dbReference type="Proteomes" id="UP000034325">
    <property type="component" value="Unassembled WGS sequence"/>
</dbReference>
<gene>
    <name evidence="3" type="ORF">UT23_C0032G0004</name>
</gene>
<dbReference type="CDD" id="cd04179">
    <property type="entry name" value="DPM_DPG-synthase_like"/>
    <property type="match status" value="1"/>
</dbReference>
<dbReference type="GO" id="GO:0016740">
    <property type="term" value="F:transferase activity"/>
    <property type="evidence" value="ECO:0007669"/>
    <property type="project" value="UniProtKB-KW"/>
</dbReference>
<sequence>MPLLTNKCILQKIDMTKKPKIVIVMPAYNAQRTIRDTYKEIPKHLRKYIILVDDGSKDKTIEVAKKLGIKVFEHPNNLGYGGNQKTCYWEALKLNPDVVVMLHPDYQYDATMIEDLIAPILKGRYDFMFGSRIANKREALKGGMPPVKYYVNRIVCLIQNILLGVNFTEHFSGFRAYSKDLLKKIPFQRFSNDFVFDQEMTICSLSYGMRIGEIAIPTRYHEKASSIRFVKGTKFILDGFWAIFMFYLHKIGILKDKRFK</sequence>
<feature type="transmembrane region" description="Helical" evidence="1">
    <location>
        <begin position="235"/>
        <end position="254"/>
    </location>
</feature>